<feature type="non-terminal residue" evidence="1">
    <location>
        <position position="98"/>
    </location>
</feature>
<accession>A0A1Q3D4R6</accession>
<dbReference type="EMBL" id="BDDD01004314">
    <property type="protein sequence ID" value="GAV87434.1"/>
    <property type="molecule type" value="Genomic_DNA"/>
</dbReference>
<proteinExistence type="predicted"/>
<dbReference type="Proteomes" id="UP000187406">
    <property type="component" value="Unassembled WGS sequence"/>
</dbReference>
<reference evidence="2" key="1">
    <citation type="submission" date="2016-04" db="EMBL/GenBank/DDBJ databases">
        <title>Cephalotus genome sequencing.</title>
        <authorList>
            <person name="Fukushima K."/>
            <person name="Hasebe M."/>
            <person name="Fang X."/>
        </authorList>
    </citation>
    <scope>NUCLEOTIDE SEQUENCE [LARGE SCALE GENOMIC DNA]</scope>
    <source>
        <strain evidence="2">cv. St1</strain>
    </source>
</reference>
<comment type="caution">
    <text evidence="1">The sequence shown here is derived from an EMBL/GenBank/DDBJ whole genome shotgun (WGS) entry which is preliminary data.</text>
</comment>
<dbReference type="OrthoDB" id="1935089at2759"/>
<evidence type="ECO:0000313" key="2">
    <source>
        <dbReference type="Proteomes" id="UP000187406"/>
    </source>
</evidence>
<dbReference type="AlphaFoldDB" id="A0A1Q3D4R6"/>
<name>A0A1Q3D4R6_CEPFO</name>
<feature type="non-terminal residue" evidence="1">
    <location>
        <position position="1"/>
    </location>
</feature>
<protein>
    <submittedName>
        <fullName evidence="1">Uncharacterized protein</fullName>
    </submittedName>
</protein>
<evidence type="ECO:0000313" key="1">
    <source>
        <dbReference type="EMBL" id="GAV87434.1"/>
    </source>
</evidence>
<sequence>LLEMEEIMWWQKSRVAWLKDRDKNTKFFHLKVSQRRRNQISGIRDDQDHPLVNLPRVLDFIKAKVTSTMNEALCMAYRKEEVETALSQIHATKALGRD</sequence>
<organism evidence="1 2">
    <name type="scientific">Cephalotus follicularis</name>
    <name type="common">Albany pitcher plant</name>
    <dbReference type="NCBI Taxonomy" id="3775"/>
    <lineage>
        <taxon>Eukaryota</taxon>
        <taxon>Viridiplantae</taxon>
        <taxon>Streptophyta</taxon>
        <taxon>Embryophyta</taxon>
        <taxon>Tracheophyta</taxon>
        <taxon>Spermatophyta</taxon>
        <taxon>Magnoliopsida</taxon>
        <taxon>eudicotyledons</taxon>
        <taxon>Gunneridae</taxon>
        <taxon>Pentapetalae</taxon>
        <taxon>rosids</taxon>
        <taxon>fabids</taxon>
        <taxon>Oxalidales</taxon>
        <taxon>Cephalotaceae</taxon>
        <taxon>Cephalotus</taxon>
    </lineage>
</organism>
<keyword evidence="2" id="KW-1185">Reference proteome</keyword>
<gene>
    <name evidence="1" type="ORF">CFOL_v3_30860</name>
</gene>
<dbReference type="InParanoid" id="A0A1Q3D4R6"/>